<evidence type="ECO:0000313" key="1">
    <source>
        <dbReference type="EnsemblPlants" id="TuG1812G0700000666.01.T01.cds338290"/>
    </source>
</evidence>
<dbReference type="EnsemblPlants" id="TuG1812G0700000666.01.T01">
    <property type="protein sequence ID" value="TuG1812G0700000666.01.T01.cds338290"/>
    <property type="gene ID" value="TuG1812G0700000666.01"/>
</dbReference>
<accession>A0A8R7QYQ1</accession>
<reference evidence="1" key="3">
    <citation type="submission" date="2022-06" db="UniProtKB">
        <authorList>
            <consortium name="EnsemblPlants"/>
        </authorList>
    </citation>
    <scope>IDENTIFICATION</scope>
</reference>
<dbReference type="Gramene" id="TuG1812G0700000666.01.T01">
    <property type="protein sequence ID" value="TuG1812G0700000666.01.T01.cds338290"/>
    <property type="gene ID" value="TuG1812G0700000666.01"/>
</dbReference>
<reference evidence="2" key="1">
    <citation type="journal article" date="2013" name="Nature">
        <title>Draft genome of the wheat A-genome progenitor Triticum urartu.</title>
        <authorList>
            <person name="Ling H.Q."/>
            <person name="Zhao S."/>
            <person name="Liu D."/>
            <person name="Wang J."/>
            <person name="Sun H."/>
            <person name="Zhang C."/>
            <person name="Fan H."/>
            <person name="Li D."/>
            <person name="Dong L."/>
            <person name="Tao Y."/>
            <person name="Gao C."/>
            <person name="Wu H."/>
            <person name="Li Y."/>
            <person name="Cui Y."/>
            <person name="Guo X."/>
            <person name="Zheng S."/>
            <person name="Wang B."/>
            <person name="Yu K."/>
            <person name="Liang Q."/>
            <person name="Yang W."/>
            <person name="Lou X."/>
            <person name="Chen J."/>
            <person name="Feng M."/>
            <person name="Jian J."/>
            <person name="Zhang X."/>
            <person name="Luo G."/>
            <person name="Jiang Y."/>
            <person name="Liu J."/>
            <person name="Wang Z."/>
            <person name="Sha Y."/>
            <person name="Zhang B."/>
            <person name="Wu H."/>
            <person name="Tang D."/>
            <person name="Shen Q."/>
            <person name="Xue P."/>
            <person name="Zou S."/>
            <person name="Wang X."/>
            <person name="Liu X."/>
            <person name="Wang F."/>
            <person name="Yang Y."/>
            <person name="An X."/>
            <person name="Dong Z."/>
            <person name="Zhang K."/>
            <person name="Zhang X."/>
            <person name="Luo M.C."/>
            <person name="Dvorak J."/>
            <person name="Tong Y."/>
            <person name="Wang J."/>
            <person name="Yang H."/>
            <person name="Li Z."/>
            <person name="Wang D."/>
            <person name="Zhang A."/>
            <person name="Wang J."/>
        </authorList>
    </citation>
    <scope>NUCLEOTIDE SEQUENCE</scope>
    <source>
        <strain evidence="2">cv. G1812</strain>
    </source>
</reference>
<dbReference type="Proteomes" id="UP000015106">
    <property type="component" value="Chromosome 7"/>
</dbReference>
<evidence type="ECO:0000313" key="2">
    <source>
        <dbReference type="Proteomes" id="UP000015106"/>
    </source>
</evidence>
<keyword evidence="2" id="KW-1185">Reference proteome</keyword>
<proteinExistence type="predicted"/>
<dbReference type="AlphaFoldDB" id="A0A8R7QYQ1"/>
<name>A0A8R7QYQ1_TRIUA</name>
<sequence length="72" mass="7972">MLPAVRGDTITGAPEKLVHGPWPWVGRLGAVLNLVSFGAGFQSMDSSSVYFHYLNVRREQMDACERCARGYV</sequence>
<organism evidence="1 2">
    <name type="scientific">Triticum urartu</name>
    <name type="common">Red wild einkorn</name>
    <name type="synonym">Crithodium urartu</name>
    <dbReference type="NCBI Taxonomy" id="4572"/>
    <lineage>
        <taxon>Eukaryota</taxon>
        <taxon>Viridiplantae</taxon>
        <taxon>Streptophyta</taxon>
        <taxon>Embryophyta</taxon>
        <taxon>Tracheophyta</taxon>
        <taxon>Spermatophyta</taxon>
        <taxon>Magnoliopsida</taxon>
        <taxon>Liliopsida</taxon>
        <taxon>Poales</taxon>
        <taxon>Poaceae</taxon>
        <taxon>BOP clade</taxon>
        <taxon>Pooideae</taxon>
        <taxon>Triticodae</taxon>
        <taxon>Triticeae</taxon>
        <taxon>Triticinae</taxon>
        <taxon>Triticum</taxon>
    </lineage>
</organism>
<reference evidence="1" key="2">
    <citation type="submission" date="2018-03" db="EMBL/GenBank/DDBJ databases">
        <title>The Triticum urartu genome reveals the dynamic nature of wheat genome evolution.</title>
        <authorList>
            <person name="Ling H."/>
            <person name="Ma B."/>
            <person name="Shi X."/>
            <person name="Liu H."/>
            <person name="Dong L."/>
            <person name="Sun H."/>
            <person name="Cao Y."/>
            <person name="Gao Q."/>
            <person name="Zheng S."/>
            <person name="Li Y."/>
            <person name="Yu Y."/>
            <person name="Du H."/>
            <person name="Qi M."/>
            <person name="Li Y."/>
            <person name="Yu H."/>
            <person name="Cui Y."/>
            <person name="Wang N."/>
            <person name="Chen C."/>
            <person name="Wu H."/>
            <person name="Zhao Y."/>
            <person name="Zhang J."/>
            <person name="Li Y."/>
            <person name="Zhou W."/>
            <person name="Zhang B."/>
            <person name="Hu W."/>
            <person name="Eijk M."/>
            <person name="Tang J."/>
            <person name="Witsenboer H."/>
            <person name="Zhao S."/>
            <person name="Li Z."/>
            <person name="Zhang A."/>
            <person name="Wang D."/>
            <person name="Liang C."/>
        </authorList>
    </citation>
    <scope>NUCLEOTIDE SEQUENCE [LARGE SCALE GENOMIC DNA]</scope>
    <source>
        <strain evidence="1">cv. G1812</strain>
    </source>
</reference>
<protein>
    <submittedName>
        <fullName evidence="1">Uncharacterized protein</fullName>
    </submittedName>
</protein>